<organism evidence="1">
    <name type="scientific">Rhipicephalus microplus</name>
    <name type="common">Cattle tick</name>
    <name type="synonym">Boophilus microplus</name>
    <dbReference type="NCBI Taxonomy" id="6941"/>
    <lineage>
        <taxon>Eukaryota</taxon>
        <taxon>Metazoa</taxon>
        <taxon>Ecdysozoa</taxon>
        <taxon>Arthropoda</taxon>
        <taxon>Chelicerata</taxon>
        <taxon>Arachnida</taxon>
        <taxon>Acari</taxon>
        <taxon>Parasitiformes</taxon>
        <taxon>Ixodida</taxon>
        <taxon>Ixodoidea</taxon>
        <taxon>Ixodidae</taxon>
        <taxon>Rhipicephalinae</taxon>
        <taxon>Rhipicephalus</taxon>
        <taxon>Boophilus</taxon>
    </lineage>
</organism>
<proteinExistence type="predicted"/>
<dbReference type="AlphaFoldDB" id="A0A6G5AID9"/>
<sequence length="102" mass="11588">MVKIISIIIIHCRLLCNEFKKDIKRISNLCSAALPVEASKIGQLSQFASLKSIRGIQERSVSQPKKIFPLNISPVNNCRHLCNCHIASLPLWHTWLLEESRP</sequence>
<evidence type="ECO:0000313" key="1">
    <source>
        <dbReference type="EMBL" id="NIE49807.1"/>
    </source>
</evidence>
<dbReference type="EMBL" id="GIKN01007534">
    <property type="protein sequence ID" value="NIE49807.1"/>
    <property type="molecule type" value="Transcribed_RNA"/>
</dbReference>
<protein>
    <submittedName>
        <fullName evidence="1">Uncharacterized protein</fullName>
    </submittedName>
</protein>
<reference evidence="1" key="1">
    <citation type="submission" date="2020-03" db="EMBL/GenBank/DDBJ databases">
        <title>A transcriptome and proteome of the tick Rhipicephalus microplus shaped by the genetic composition of its hosts and developmental stage.</title>
        <authorList>
            <person name="Garcia G.R."/>
            <person name="Ribeiro J.M.C."/>
            <person name="Maruyama S.R."/>
            <person name="Gardinasse L.G."/>
            <person name="Nelson K."/>
            <person name="Ferreira B.R."/>
            <person name="Andrade T.G."/>
            <person name="Santos I.K.F.M."/>
        </authorList>
    </citation>
    <scope>NUCLEOTIDE SEQUENCE</scope>
    <source>
        <strain evidence="1">NSGR</strain>
        <tissue evidence="1">Salivary glands</tissue>
    </source>
</reference>
<name>A0A6G5AID9_RHIMP</name>
<accession>A0A6G5AID9</accession>